<dbReference type="InterPro" id="IPR040724">
    <property type="entry name" value="PheRS_DBD1"/>
</dbReference>
<gene>
    <name evidence="2" type="ORF">H9661_15950</name>
</gene>
<dbReference type="Pfam" id="PF18552">
    <property type="entry name" value="PheRS_DBD1"/>
    <property type="match status" value="1"/>
</dbReference>
<reference evidence="2 3" key="1">
    <citation type="submission" date="2020-08" db="EMBL/GenBank/DDBJ databases">
        <title>A Genomic Blueprint of the Chicken Gut Microbiome.</title>
        <authorList>
            <person name="Gilroy R."/>
            <person name="Ravi A."/>
            <person name="Getino M."/>
            <person name="Pursley I."/>
            <person name="Horton D.L."/>
            <person name="Alikhan N.-F."/>
            <person name="Baker D."/>
            <person name="Gharbi K."/>
            <person name="Hall N."/>
            <person name="Watson M."/>
            <person name="Adriaenssens E.M."/>
            <person name="Foster-Nyarko E."/>
            <person name="Jarju S."/>
            <person name="Secka A."/>
            <person name="Antonio M."/>
            <person name="Oren A."/>
            <person name="Chaudhuri R."/>
            <person name="La Ragione R.M."/>
            <person name="Hildebrand F."/>
            <person name="Pallen M.J."/>
        </authorList>
    </citation>
    <scope>NUCLEOTIDE SEQUENCE [LARGE SCALE GENOMIC DNA]</scope>
    <source>
        <strain evidence="2 3">Sa3CVN1</strain>
    </source>
</reference>
<dbReference type="Gene3D" id="1.10.10.10">
    <property type="entry name" value="Winged helix-like DNA-binding domain superfamily/Winged helix DNA-binding domain"/>
    <property type="match status" value="1"/>
</dbReference>
<dbReference type="InterPro" id="IPR036388">
    <property type="entry name" value="WH-like_DNA-bd_sf"/>
</dbReference>
<name>A0ABR8PXE4_9CLOT</name>
<proteinExistence type="predicted"/>
<evidence type="ECO:0000259" key="1">
    <source>
        <dbReference type="Pfam" id="PF18552"/>
    </source>
</evidence>
<dbReference type="SUPFAM" id="SSF46785">
    <property type="entry name" value="Winged helix' DNA-binding domain"/>
    <property type="match status" value="1"/>
</dbReference>
<feature type="domain" description="PheRS DNA binding" evidence="1">
    <location>
        <begin position="2"/>
        <end position="48"/>
    </location>
</feature>
<dbReference type="InterPro" id="IPR036390">
    <property type="entry name" value="WH_DNA-bd_sf"/>
</dbReference>
<dbReference type="RefSeq" id="WP_191769733.1">
    <property type="nucleotide sequence ID" value="NZ_JACSRA010000029.1"/>
</dbReference>
<evidence type="ECO:0000313" key="2">
    <source>
        <dbReference type="EMBL" id="MBD7912845.1"/>
    </source>
</evidence>
<organism evidence="2 3">
    <name type="scientific">Clostridium cibarium</name>
    <dbReference type="NCBI Taxonomy" id="2762247"/>
    <lineage>
        <taxon>Bacteria</taxon>
        <taxon>Bacillati</taxon>
        <taxon>Bacillota</taxon>
        <taxon>Clostridia</taxon>
        <taxon>Eubacteriales</taxon>
        <taxon>Clostridiaceae</taxon>
        <taxon>Clostridium</taxon>
    </lineage>
</organism>
<dbReference type="Proteomes" id="UP000627781">
    <property type="component" value="Unassembled WGS sequence"/>
</dbReference>
<accession>A0ABR8PXE4</accession>
<sequence>MDLQEKILELLAKEDAMKSVEIAEALGVDKKNVDKAIKQLKADEKIISPKRCFYSVNK</sequence>
<keyword evidence="3" id="KW-1185">Reference proteome</keyword>
<evidence type="ECO:0000313" key="3">
    <source>
        <dbReference type="Proteomes" id="UP000627781"/>
    </source>
</evidence>
<protein>
    <submittedName>
        <fullName evidence="2">Winged helix-turn-helix transcriptional regulator</fullName>
    </submittedName>
</protein>
<comment type="caution">
    <text evidence="2">The sequence shown here is derived from an EMBL/GenBank/DDBJ whole genome shotgun (WGS) entry which is preliminary data.</text>
</comment>
<dbReference type="EMBL" id="JACSRA010000029">
    <property type="protein sequence ID" value="MBD7912845.1"/>
    <property type="molecule type" value="Genomic_DNA"/>
</dbReference>